<dbReference type="GO" id="GO:0033499">
    <property type="term" value="P:galactose catabolic process via UDP-galactose, Leloir pathway"/>
    <property type="evidence" value="ECO:0007669"/>
    <property type="project" value="TreeGrafter"/>
</dbReference>
<reference evidence="3" key="1">
    <citation type="submission" date="2018-05" db="EMBL/GenBank/DDBJ databases">
        <authorList>
            <person name="Lanie J.A."/>
            <person name="Ng W.-L."/>
            <person name="Kazmierczak K.M."/>
            <person name="Andrzejewski T.M."/>
            <person name="Davidsen T.M."/>
            <person name="Wayne K.J."/>
            <person name="Tettelin H."/>
            <person name="Glass J.I."/>
            <person name="Rusch D."/>
            <person name="Podicherti R."/>
            <person name="Tsui H.-C.T."/>
            <person name="Winkler M.E."/>
        </authorList>
    </citation>
    <scope>NUCLEOTIDE SEQUENCE</scope>
</reference>
<dbReference type="SUPFAM" id="SSF51735">
    <property type="entry name" value="NAD(P)-binding Rossmann-fold domains"/>
    <property type="match status" value="1"/>
</dbReference>
<gene>
    <name evidence="3" type="ORF">METZ01_LOCUS179557</name>
</gene>
<dbReference type="Pfam" id="PF01370">
    <property type="entry name" value="Epimerase"/>
    <property type="match status" value="1"/>
</dbReference>
<evidence type="ECO:0000256" key="1">
    <source>
        <dbReference type="ARBA" id="ARBA00007637"/>
    </source>
</evidence>
<dbReference type="PANTHER" id="PTHR43725:SF53">
    <property type="entry name" value="UDP-ARABINOSE 4-EPIMERASE 1"/>
    <property type="match status" value="1"/>
</dbReference>
<accession>A0A382CN32</accession>
<dbReference type="InterPro" id="IPR036291">
    <property type="entry name" value="NAD(P)-bd_dom_sf"/>
</dbReference>
<dbReference type="AlphaFoldDB" id="A0A382CN32"/>
<feature type="domain" description="NAD-dependent epimerase/dehydratase" evidence="2">
    <location>
        <begin position="1"/>
        <end position="109"/>
    </location>
</feature>
<dbReference type="InterPro" id="IPR001509">
    <property type="entry name" value="Epimerase_deHydtase"/>
</dbReference>
<dbReference type="Gene3D" id="3.90.25.10">
    <property type="entry name" value="UDP-galactose 4-epimerase, domain 1"/>
    <property type="match status" value="1"/>
</dbReference>
<dbReference type="Gene3D" id="3.40.50.720">
    <property type="entry name" value="NAD(P)-binding Rossmann-like Domain"/>
    <property type="match status" value="1"/>
</dbReference>
<dbReference type="EMBL" id="UINC01034999">
    <property type="protein sequence ID" value="SVB26703.1"/>
    <property type="molecule type" value="Genomic_DNA"/>
</dbReference>
<organism evidence="3">
    <name type="scientific">marine metagenome</name>
    <dbReference type="NCBI Taxonomy" id="408172"/>
    <lineage>
        <taxon>unclassified sequences</taxon>
        <taxon>metagenomes</taxon>
        <taxon>ecological metagenomes</taxon>
    </lineage>
</organism>
<proteinExistence type="inferred from homology"/>
<feature type="non-terminal residue" evidence="3">
    <location>
        <position position="1"/>
    </location>
</feature>
<evidence type="ECO:0000259" key="2">
    <source>
        <dbReference type="Pfam" id="PF01370"/>
    </source>
</evidence>
<protein>
    <recommendedName>
        <fullName evidence="2">NAD-dependent epimerase/dehydratase domain-containing protein</fullName>
    </recommendedName>
</protein>
<name>A0A382CN32_9ZZZZ</name>
<evidence type="ECO:0000313" key="3">
    <source>
        <dbReference type="EMBL" id="SVB26703.1"/>
    </source>
</evidence>
<sequence>TKLAIENLLHWYSNLKGIRFGALRYFNAAGYDMQGRIKGLEKNPANLLPVVMESAIGIRDTMDIYGDDYNTPDGTGIRDYIHVNDLAIAHVRALNYIVEKQANLTINLATGKGYSVLEVIKNIQEIIGKNINYRIIDRRPGDPAELIAVSNLANEKLNWECKYSDINAILQSMWNVYSKQ</sequence>
<comment type="similarity">
    <text evidence="1">Belongs to the NAD(P)-dependent epimerase/dehydratase family.</text>
</comment>
<dbReference type="PANTHER" id="PTHR43725">
    <property type="entry name" value="UDP-GLUCOSE 4-EPIMERASE"/>
    <property type="match status" value="1"/>
</dbReference>